<sequence length="267" mass="27876">MPSIKGHAVLVIGGSSGIGFAVSKLALAEGCRVAIASSNPTRVSNAIGRLENAVPGGSLIGGYTCDLNSDDVEARMEKLLTNVIDDLNKNSTEDKKLLDHIVFTAGMITDLKPVSQTSVSHLRGAGGLLFCAPLIMAKLLTTPGRFVTASYRSSLTLTGGRLSEKPLADYTVASAYASALHGMTKGLALDMAPNLRVNFVAPGATDTELWGEEGSPGRLAYREMCAKAALLGRPADPEDVAEAYIYLMKDPNVTGTAVHTSGGVLLQ</sequence>
<organism evidence="4 5">
    <name type="scientific">Diplogelasinospora grovesii</name>
    <dbReference type="NCBI Taxonomy" id="303347"/>
    <lineage>
        <taxon>Eukaryota</taxon>
        <taxon>Fungi</taxon>
        <taxon>Dikarya</taxon>
        <taxon>Ascomycota</taxon>
        <taxon>Pezizomycotina</taxon>
        <taxon>Sordariomycetes</taxon>
        <taxon>Sordariomycetidae</taxon>
        <taxon>Sordariales</taxon>
        <taxon>Diplogelasinosporaceae</taxon>
        <taxon>Diplogelasinospora</taxon>
    </lineage>
</organism>
<comment type="caution">
    <text evidence="4">The sequence shown here is derived from an EMBL/GenBank/DDBJ whole genome shotgun (WGS) entry which is preliminary data.</text>
</comment>
<dbReference type="CDD" id="cd05233">
    <property type="entry name" value="SDR_c"/>
    <property type="match status" value="1"/>
</dbReference>
<accession>A0AAN6N262</accession>
<gene>
    <name evidence="4" type="ORF">QBC46DRAFT_461462</name>
</gene>
<evidence type="ECO:0000256" key="3">
    <source>
        <dbReference type="ARBA" id="ARBA00023002"/>
    </source>
</evidence>
<dbReference type="InterPro" id="IPR036291">
    <property type="entry name" value="NAD(P)-bd_dom_sf"/>
</dbReference>
<proteinExistence type="inferred from homology"/>
<evidence type="ECO:0000313" key="5">
    <source>
        <dbReference type="Proteomes" id="UP001303473"/>
    </source>
</evidence>
<evidence type="ECO:0000256" key="2">
    <source>
        <dbReference type="ARBA" id="ARBA00022857"/>
    </source>
</evidence>
<dbReference type="Pfam" id="PF23441">
    <property type="entry name" value="SDR"/>
    <property type="match status" value="1"/>
</dbReference>
<keyword evidence="5" id="KW-1185">Reference proteome</keyword>
<dbReference type="Proteomes" id="UP001303473">
    <property type="component" value="Unassembled WGS sequence"/>
</dbReference>
<name>A0AAN6N262_9PEZI</name>
<dbReference type="InterPro" id="IPR002347">
    <property type="entry name" value="SDR_fam"/>
</dbReference>
<dbReference type="InterPro" id="IPR057571">
    <property type="entry name" value="SDR_PhqE-like"/>
</dbReference>
<comment type="similarity">
    <text evidence="1">Belongs to the short-chain dehydrogenases/reductases (SDR) family.</text>
</comment>
<dbReference type="InterPro" id="IPR051122">
    <property type="entry name" value="SDR_DHRS6-like"/>
</dbReference>
<dbReference type="EMBL" id="MU853883">
    <property type="protein sequence ID" value="KAK3936443.1"/>
    <property type="molecule type" value="Genomic_DNA"/>
</dbReference>
<dbReference type="SUPFAM" id="SSF51735">
    <property type="entry name" value="NAD(P)-binding Rossmann-fold domains"/>
    <property type="match status" value="1"/>
</dbReference>
<dbReference type="PRINTS" id="PR00081">
    <property type="entry name" value="GDHRDH"/>
</dbReference>
<protein>
    <submittedName>
        <fullName evidence="4">Uncharacterized protein</fullName>
    </submittedName>
</protein>
<dbReference type="PANTHER" id="PTHR43477">
    <property type="entry name" value="DIHYDROANTICAPSIN 7-DEHYDROGENASE"/>
    <property type="match status" value="1"/>
</dbReference>
<dbReference type="AlphaFoldDB" id="A0AAN6N262"/>
<dbReference type="GO" id="GO:0016491">
    <property type="term" value="F:oxidoreductase activity"/>
    <property type="evidence" value="ECO:0007669"/>
    <property type="project" value="UniProtKB-KW"/>
</dbReference>
<evidence type="ECO:0000256" key="1">
    <source>
        <dbReference type="ARBA" id="ARBA00006484"/>
    </source>
</evidence>
<dbReference type="Gene3D" id="3.40.50.720">
    <property type="entry name" value="NAD(P)-binding Rossmann-like Domain"/>
    <property type="match status" value="1"/>
</dbReference>
<keyword evidence="3" id="KW-0560">Oxidoreductase</keyword>
<dbReference type="PANTHER" id="PTHR43477:SF1">
    <property type="entry name" value="DIHYDROANTICAPSIN 7-DEHYDROGENASE"/>
    <property type="match status" value="1"/>
</dbReference>
<evidence type="ECO:0000313" key="4">
    <source>
        <dbReference type="EMBL" id="KAK3936443.1"/>
    </source>
</evidence>
<reference evidence="5" key="1">
    <citation type="journal article" date="2023" name="Mol. Phylogenet. Evol.">
        <title>Genome-scale phylogeny and comparative genomics of the fungal order Sordariales.</title>
        <authorList>
            <person name="Hensen N."/>
            <person name="Bonometti L."/>
            <person name="Westerberg I."/>
            <person name="Brannstrom I.O."/>
            <person name="Guillou S."/>
            <person name="Cros-Aarteil S."/>
            <person name="Calhoun S."/>
            <person name="Haridas S."/>
            <person name="Kuo A."/>
            <person name="Mondo S."/>
            <person name="Pangilinan J."/>
            <person name="Riley R."/>
            <person name="LaButti K."/>
            <person name="Andreopoulos B."/>
            <person name="Lipzen A."/>
            <person name="Chen C."/>
            <person name="Yan M."/>
            <person name="Daum C."/>
            <person name="Ng V."/>
            <person name="Clum A."/>
            <person name="Steindorff A."/>
            <person name="Ohm R.A."/>
            <person name="Martin F."/>
            <person name="Silar P."/>
            <person name="Natvig D.O."/>
            <person name="Lalanne C."/>
            <person name="Gautier V."/>
            <person name="Ament-Velasquez S.L."/>
            <person name="Kruys A."/>
            <person name="Hutchinson M.I."/>
            <person name="Powell A.J."/>
            <person name="Barry K."/>
            <person name="Miller A.N."/>
            <person name="Grigoriev I.V."/>
            <person name="Debuchy R."/>
            <person name="Gladieux P."/>
            <person name="Hiltunen Thoren M."/>
            <person name="Johannesson H."/>
        </authorList>
    </citation>
    <scope>NUCLEOTIDE SEQUENCE [LARGE SCALE GENOMIC DNA]</scope>
    <source>
        <strain evidence="5">CBS 340.73</strain>
    </source>
</reference>
<keyword evidence="2" id="KW-0521">NADP</keyword>